<name>A0A6G1GIW5_9PEZI</name>
<sequence>MNIELLRARFSTKIEQVHLSTTGFYAYCAIVFPHKSRKRKILLTKHLHSRKQTTGIWALNIANQKFNFITAPSIAKTVLGLPSSVASGDESTNYFLEAFFGDGGATRRMPQEAVWNLNHKTFNMLVRDPWLGRATEGIVRGLKERVGELVTLQGKGEGKGAVDCKSWEKTANPTSFPDHVEVDLLPLIRTFVSEIAGPTLLGHAFFENNPSFLEDMWLWDSKFSLYLSRMPGWAPGLREATKARKRMLDAFEEYLDVLVEHRRGTNSRERWNDLGDVSSVMFERAEGWKEIDAPVEVRTCNELLLVWGLLVNTNLVIYWYLYHIYSTPNLLSAIRAEIDPFIKASSLPMDSSSPNISTAPPSNTLYIDINALTRSCPLSKSTYYEILRLYVMSFTFKDFHQDFHAQQSASDTSTFNPRSHPSSKSYLLRKGEKAIVAHCAHQKDARFFPNPEEFDARRFIVNDKTGKETVSMGTMKAFGGGGSMCKGRNYAEREVLGIGAAILAVWNCEPVGVIPAYIDAL</sequence>
<evidence type="ECO:0000313" key="1">
    <source>
        <dbReference type="EMBL" id="KAF1980893.1"/>
    </source>
</evidence>
<gene>
    <name evidence="1" type="ORF">K402DRAFT_343538</name>
</gene>
<dbReference type="Pfam" id="PF00067">
    <property type="entry name" value="p450"/>
    <property type="match status" value="2"/>
</dbReference>
<dbReference type="EMBL" id="ML977215">
    <property type="protein sequence ID" value="KAF1980893.1"/>
    <property type="molecule type" value="Genomic_DNA"/>
</dbReference>
<organism evidence="1 2">
    <name type="scientific">Aulographum hederae CBS 113979</name>
    <dbReference type="NCBI Taxonomy" id="1176131"/>
    <lineage>
        <taxon>Eukaryota</taxon>
        <taxon>Fungi</taxon>
        <taxon>Dikarya</taxon>
        <taxon>Ascomycota</taxon>
        <taxon>Pezizomycotina</taxon>
        <taxon>Dothideomycetes</taxon>
        <taxon>Pleosporomycetidae</taxon>
        <taxon>Aulographales</taxon>
        <taxon>Aulographaceae</taxon>
    </lineage>
</organism>
<keyword evidence="2" id="KW-1185">Reference proteome</keyword>
<dbReference type="GO" id="GO:0016705">
    <property type="term" value="F:oxidoreductase activity, acting on paired donors, with incorporation or reduction of molecular oxygen"/>
    <property type="evidence" value="ECO:0007669"/>
    <property type="project" value="InterPro"/>
</dbReference>
<dbReference type="PANTHER" id="PTHR24306:SF7">
    <property type="entry name" value="AHBB"/>
    <property type="match status" value="1"/>
</dbReference>
<dbReference type="CDD" id="cd11040">
    <property type="entry name" value="CYP7_CYP8-like"/>
    <property type="match status" value="1"/>
</dbReference>
<evidence type="ECO:0000313" key="2">
    <source>
        <dbReference type="Proteomes" id="UP000800041"/>
    </source>
</evidence>
<dbReference type="InterPro" id="IPR001128">
    <property type="entry name" value="Cyt_P450"/>
</dbReference>
<protein>
    <submittedName>
        <fullName evidence="1">Cytochrome P450</fullName>
    </submittedName>
</protein>
<dbReference type="GO" id="GO:0005506">
    <property type="term" value="F:iron ion binding"/>
    <property type="evidence" value="ECO:0007669"/>
    <property type="project" value="InterPro"/>
</dbReference>
<dbReference type="AlphaFoldDB" id="A0A6G1GIW5"/>
<reference evidence="1" key="1">
    <citation type="journal article" date="2020" name="Stud. Mycol.">
        <title>101 Dothideomycetes genomes: a test case for predicting lifestyles and emergence of pathogens.</title>
        <authorList>
            <person name="Haridas S."/>
            <person name="Albert R."/>
            <person name="Binder M."/>
            <person name="Bloem J."/>
            <person name="Labutti K."/>
            <person name="Salamov A."/>
            <person name="Andreopoulos B."/>
            <person name="Baker S."/>
            <person name="Barry K."/>
            <person name="Bills G."/>
            <person name="Bluhm B."/>
            <person name="Cannon C."/>
            <person name="Castanera R."/>
            <person name="Culley D."/>
            <person name="Daum C."/>
            <person name="Ezra D."/>
            <person name="Gonzalez J."/>
            <person name="Henrissat B."/>
            <person name="Kuo A."/>
            <person name="Liang C."/>
            <person name="Lipzen A."/>
            <person name="Lutzoni F."/>
            <person name="Magnuson J."/>
            <person name="Mondo S."/>
            <person name="Nolan M."/>
            <person name="Ohm R."/>
            <person name="Pangilinan J."/>
            <person name="Park H.-J."/>
            <person name="Ramirez L."/>
            <person name="Alfaro M."/>
            <person name="Sun H."/>
            <person name="Tritt A."/>
            <person name="Yoshinaga Y."/>
            <person name="Zwiers L.-H."/>
            <person name="Turgeon B."/>
            <person name="Goodwin S."/>
            <person name="Spatafora J."/>
            <person name="Crous P."/>
            <person name="Grigoriev I."/>
        </authorList>
    </citation>
    <scope>NUCLEOTIDE SEQUENCE</scope>
    <source>
        <strain evidence="1">CBS 113979</strain>
    </source>
</reference>
<accession>A0A6G1GIW5</accession>
<dbReference type="GO" id="GO:0020037">
    <property type="term" value="F:heme binding"/>
    <property type="evidence" value="ECO:0007669"/>
    <property type="project" value="InterPro"/>
</dbReference>
<dbReference type="Proteomes" id="UP000800041">
    <property type="component" value="Unassembled WGS sequence"/>
</dbReference>
<dbReference type="Gene3D" id="1.10.630.10">
    <property type="entry name" value="Cytochrome P450"/>
    <property type="match status" value="1"/>
</dbReference>
<dbReference type="OrthoDB" id="3366823at2759"/>
<dbReference type="SUPFAM" id="SSF48264">
    <property type="entry name" value="Cytochrome P450"/>
    <property type="match status" value="1"/>
</dbReference>
<dbReference type="InterPro" id="IPR036396">
    <property type="entry name" value="Cyt_P450_sf"/>
</dbReference>
<dbReference type="PANTHER" id="PTHR24306">
    <property type="match status" value="1"/>
</dbReference>
<dbReference type="GO" id="GO:0004497">
    <property type="term" value="F:monooxygenase activity"/>
    <property type="evidence" value="ECO:0007669"/>
    <property type="project" value="InterPro"/>
</dbReference>
<proteinExistence type="predicted"/>